<evidence type="ECO:0000256" key="2">
    <source>
        <dbReference type="ARBA" id="ARBA00022525"/>
    </source>
</evidence>
<comment type="subcellular location">
    <subcellularLocation>
        <location evidence="1">Secreted</location>
    </subcellularLocation>
</comment>
<evidence type="ECO:0000313" key="6">
    <source>
        <dbReference type="Proteomes" id="UP000198599"/>
    </source>
</evidence>
<feature type="domain" description="Cadherin" evidence="4">
    <location>
        <begin position="1986"/>
        <end position="2074"/>
    </location>
</feature>
<name>A0A1I5C893_9RHOB</name>
<dbReference type="PRINTS" id="PR00313">
    <property type="entry name" value="CABNDNGRPT"/>
</dbReference>
<feature type="compositionally biased region" description="Acidic residues" evidence="3">
    <location>
        <begin position="2320"/>
        <end position="2332"/>
    </location>
</feature>
<dbReference type="Gene3D" id="2.150.10.10">
    <property type="entry name" value="Serralysin-like metalloprotease, C-terminal"/>
    <property type="match status" value="3"/>
</dbReference>
<dbReference type="InterPro" id="IPR018511">
    <property type="entry name" value="Hemolysin-typ_Ca-bd_CS"/>
</dbReference>
<evidence type="ECO:0000313" key="5">
    <source>
        <dbReference type="EMBL" id="SFN83064.1"/>
    </source>
</evidence>
<accession>A0A1I5C893</accession>
<feature type="compositionally biased region" description="Low complexity" evidence="3">
    <location>
        <begin position="2344"/>
        <end position="2359"/>
    </location>
</feature>
<dbReference type="Pfam" id="PF00353">
    <property type="entry name" value="HemolysinCabind"/>
    <property type="match status" value="5"/>
</dbReference>
<dbReference type="InterPro" id="IPR001343">
    <property type="entry name" value="Hemolysn_Ca-bd"/>
</dbReference>
<feature type="domain" description="Cadherin" evidence="4">
    <location>
        <begin position="2089"/>
        <end position="2177"/>
    </location>
</feature>
<dbReference type="PANTHER" id="PTHR38340:SF1">
    <property type="entry name" value="S-LAYER PROTEIN"/>
    <property type="match status" value="1"/>
</dbReference>
<dbReference type="RefSeq" id="WP_092837797.1">
    <property type="nucleotide sequence ID" value="NZ_FOVP01000009.1"/>
</dbReference>
<evidence type="ECO:0000256" key="1">
    <source>
        <dbReference type="ARBA" id="ARBA00004613"/>
    </source>
</evidence>
<evidence type="ECO:0000259" key="4">
    <source>
        <dbReference type="PROSITE" id="PS50268"/>
    </source>
</evidence>
<dbReference type="InterPro" id="IPR011049">
    <property type="entry name" value="Serralysin-like_metalloprot_C"/>
</dbReference>
<dbReference type="PROSITE" id="PS50268">
    <property type="entry name" value="CADHERIN_2"/>
    <property type="match status" value="3"/>
</dbReference>
<feature type="compositionally biased region" description="Gly residues" evidence="3">
    <location>
        <begin position="2417"/>
        <end position="2429"/>
    </location>
</feature>
<feature type="domain" description="Cadherin" evidence="4">
    <location>
        <begin position="1883"/>
        <end position="1971"/>
    </location>
</feature>
<reference evidence="6" key="1">
    <citation type="submission" date="2016-10" db="EMBL/GenBank/DDBJ databases">
        <authorList>
            <person name="Varghese N."/>
            <person name="Submissions S."/>
        </authorList>
    </citation>
    <scope>NUCLEOTIDE SEQUENCE [LARGE SCALE GENOMIC DNA]</scope>
    <source>
        <strain evidence="6">DSM 28463</strain>
    </source>
</reference>
<dbReference type="InterPro" id="IPR002126">
    <property type="entry name" value="Cadherin-like_dom"/>
</dbReference>
<dbReference type="Pfam" id="PF17892">
    <property type="entry name" value="Cadherin_5"/>
    <property type="match status" value="1"/>
</dbReference>
<dbReference type="GO" id="GO:0007156">
    <property type="term" value="P:homophilic cell adhesion via plasma membrane adhesion molecules"/>
    <property type="evidence" value="ECO:0007669"/>
    <property type="project" value="InterPro"/>
</dbReference>
<dbReference type="GO" id="GO:0016020">
    <property type="term" value="C:membrane"/>
    <property type="evidence" value="ECO:0007669"/>
    <property type="project" value="InterPro"/>
</dbReference>
<feature type="region of interest" description="Disordered" evidence="3">
    <location>
        <begin position="2305"/>
        <end position="2450"/>
    </location>
</feature>
<dbReference type="InterPro" id="IPR050557">
    <property type="entry name" value="RTX_toxin/Mannuronan_C5-epim"/>
</dbReference>
<feature type="compositionally biased region" description="Gly residues" evidence="3">
    <location>
        <begin position="2441"/>
        <end position="2450"/>
    </location>
</feature>
<dbReference type="PANTHER" id="PTHR38340">
    <property type="entry name" value="S-LAYER PROTEIN"/>
    <property type="match status" value="1"/>
</dbReference>
<dbReference type="PROSITE" id="PS00330">
    <property type="entry name" value="HEMOLYSIN_CALCIUM"/>
    <property type="match status" value="6"/>
</dbReference>
<organism evidence="5 6">
    <name type="scientific">Roseovarius lutimaris</name>
    <dbReference type="NCBI Taxonomy" id="1005928"/>
    <lineage>
        <taxon>Bacteria</taxon>
        <taxon>Pseudomonadati</taxon>
        <taxon>Pseudomonadota</taxon>
        <taxon>Alphaproteobacteria</taxon>
        <taxon>Rhodobacterales</taxon>
        <taxon>Roseobacteraceae</taxon>
        <taxon>Roseovarius</taxon>
    </lineage>
</organism>
<dbReference type="InterPro" id="IPR041690">
    <property type="entry name" value="Cadherin_5"/>
</dbReference>
<dbReference type="GO" id="GO:0005576">
    <property type="term" value="C:extracellular region"/>
    <property type="evidence" value="ECO:0007669"/>
    <property type="project" value="UniProtKB-SubCell"/>
</dbReference>
<dbReference type="GO" id="GO:0005509">
    <property type="term" value="F:calcium ion binding"/>
    <property type="evidence" value="ECO:0007669"/>
    <property type="project" value="InterPro"/>
</dbReference>
<dbReference type="Proteomes" id="UP000198599">
    <property type="component" value="Unassembled WGS sequence"/>
</dbReference>
<dbReference type="SUPFAM" id="SSF51120">
    <property type="entry name" value="beta-Roll"/>
    <property type="match status" value="2"/>
</dbReference>
<feature type="compositionally biased region" description="Gly residues" evidence="3">
    <location>
        <begin position="2389"/>
        <end position="2402"/>
    </location>
</feature>
<dbReference type="Gene3D" id="2.60.40.3440">
    <property type="match status" value="1"/>
</dbReference>
<sequence length="2593" mass="257897">MTTLAPGGLAIVGFNTNGEGSDFSFALLSGVEAGTEIYFTDVGTQDGSASFDNTNSAEGTLLWTASTDYAAGTVINFLTDGTEFTQPLIVGIGGINQPLELNTGGDQIIAFQGNLVGNQIQDPSFIYAVSTYRDTFQGTGDGREGDTSSVNQSGVPAGLVEDETAIALGAATSNVDSVLYTGPTTGTKADLLAALATVGNWSADGTTQTQITADFIVTDAVANADPDLTLPGAVTLDEDAVEAITGISVSDPEDDSVTLILTAAATLDVTASGAAVVSGSGSGSVSIQGSVADVNASVAGLTLTPPQDSTAPITLSVVASDKAGTSTSGAVEITVTPVDDAPQLELPADSGGSADRTITDAELATDPLDFAESYLISDPDGPSQSLDGFELTVRYGAGGSDAGDLLAVTDTLAFEGGSSNATGIDTEVNGTTGLTEVYISTDTGVGFENIQRLLLGTIDGTENGQAGTDLTITLGTNATTDRVQVLLDALRFSNPAATPGTRVLDIQLSGTVDGAPGSSDLDTVTVTITDGNAAPVLTDLAPSVIFDSALVGITPQVVDADVTLSDSDSAEFNGGALTIAFSGFRPGASTVGEALSFDTSGPFSISGTELSFSGTVIGTISSDGLDGNALSVDFTSATATPAVVEQLIEALRYGNIATPPETTREVNITVSDGDGATSAVQTAAFVIEAVTPPGPPDRSVTYVEQSGNVLIDDELQFTADGATGDPTIYAGGTLDITMTGSGANDGLTFSTSTTTGEIQFDGATLYINEDVGFAGRSIIGSVAGNNTRNITVTFQPTDQVFGSFFFQRRPTAEEIEKIVQALQYTNSEGDNPTDSPRTVEVVLTDAALNVEPTETFTVEIEAVEDDPILSAIDATVPLDYSGGVPVTPATFNTGFTVADVDTTDFTNGEFRVSGRTTSAEDNFSIIDGNGITVAGNQVSFGGSVIGTISGGTAGTDLIVAFSGTVSNAAVDALGLQVAYLNTSATPRPERSLVYSVTDGEGGESAPVVQTISISGGPTLQPPVIGGVDTPVTPLASALIAGPVVLDADITLSDADMSGFDGGSLSLSYQTPRGATTDQLSILNGTGGVGIEVSGTTVSFDGTAFGTIVQDGVAGDNLEIAFSGGSATGTAVEALIEALQYQSTATIPTGNTGLSLTVTDASGQVSNEASISVEVIDDGISFGDSSNTREDSDLILSFASLLSNDVNFGPGLTITSVQAAVGGTVQIVGSDVVFTPTPDTNGAASFSYTAGDGVWTSTATVDATVTPVNDAPVETGVSGDTSTILQSGAGAQALTGLTDATLSDIDSADFDGGIVRIAQTGGAANGTFGLGLGVTSGGDSVFATAETVAVGGVTLGTVSASGATGAPLQIDLAATATPALVATFLQSLTYDIPTIVETRNFLLTVDDGDGTADGGASTATAAFAVQVTPNAPVITDLDGDSVSVAFGAVAAIDRFAGAAVFDADDADFDGGELTISRGTLLSGDFSTSGLVLSGADQTLATAETVTVDGIAIGTVTSDGQGSNDLVLTLSADATPDRLSTFLQTLSYRSTDPGTHSFDTTLRDASAGPVAGTSSAAAFTVIVDAPPILTVPGAIFQAPDSQATLITGISVADADSAQVSVSVAIPAGRGALDMTAEGAAVLVGSGGETVSVSGSLTDVNATLASLSVTPTSGNAADIIVTVSANDGSTTISGPNTDSATVTVDVLNRPEIQSLTGDVLTYTEGDGARVLDQDSAASVFDLDSATLSSGLLTVAFQGGGTSDETLGFGVGVSLPSGQTNGAAVQVGGVTIGTLQAGQTGLAGQDMQILLSADATPARLSTLLGTLTYETSLEDVAATRTVAVSVSDGDAGVSSTAFVTIDVTPVNNVPTLALSGVVASLSEAADVTTRIKLADIDVTDDALGSNALALAGADAALFEIIGTELFLRAGTALDFETLPSLDVSVTLDDPALGTGIEASLPLSLAISDANEAPTLALSGVVASLSEAADVTTRIKLADIDVTDDALGSNALALAGADAALFEIIGTELFLRAGTALDFETRPSLDVTVTLDDPALGTGIEASLPLSLAIADANEAPTLALSGVVASLSEAADVTTRIKLADIDVTDDALGSNALALAGADAALFEIIGTELFLRAGTALDFETRPSLDVSVTLDDPALGTGIEASLPLSLAISDANEAPTLALSGVVASLSEAADVSARIKLADIDVTDDALGSNALALAGADAALFEIIGTELFLRAGTALDFETRPNLDVTVTLDDPALGTGIEASLPLSLAISDADEALLIVGGPGPDALTGGAFDDTLAGLAGEDTIDGGAGNDRISGSDDNDDLSGGDGDDTIGGGAGDDAIDSGAGNDSANAGAGDDTVFGGEGDDFLGGGSGDDSLDGDDGADTLTGGGGDDTINGGLGEDIADGGSGDDLIFGGDGNDTLGGGLGDDTIEGEAGNDDLGGGAGKDLLRGGAGQDTIGGGFGDDTIEGGLDDDMLYGGGRNDVLDGGQGDDTLNGGDGDDTMTGGEGADTFIFNVFQSGEADLVTDFEIGVDVFRLKGVENEPDTGLQGKFDALSITDLDGGAQIDHLGHTILIEGVSASDLSIDDFNFI</sequence>
<evidence type="ECO:0000256" key="3">
    <source>
        <dbReference type="SAM" id="MobiDB-lite"/>
    </source>
</evidence>
<protein>
    <submittedName>
        <fullName evidence="5">Ca2+-binding protein, RTX toxin-related</fullName>
    </submittedName>
</protein>
<dbReference type="STRING" id="1005928.SAMN04487859_109161"/>
<keyword evidence="2" id="KW-0964">Secreted</keyword>
<keyword evidence="6" id="KW-1185">Reference proteome</keyword>
<dbReference type="EMBL" id="FOVP01000009">
    <property type="protein sequence ID" value="SFN83064.1"/>
    <property type="molecule type" value="Genomic_DNA"/>
</dbReference>
<gene>
    <name evidence="5" type="ORF">SAMN04487859_109161</name>
</gene>
<proteinExistence type="predicted"/>